<evidence type="ECO:0000313" key="1">
    <source>
        <dbReference type="EMBL" id="KIO23654.1"/>
    </source>
</evidence>
<evidence type="ECO:0008006" key="3">
    <source>
        <dbReference type="Google" id="ProtNLM"/>
    </source>
</evidence>
<keyword evidence="2" id="KW-1185">Reference proteome</keyword>
<organism evidence="1 2">
    <name type="scientific">Tulasnella calospora MUT 4182</name>
    <dbReference type="NCBI Taxonomy" id="1051891"/>
    <lineage>
        <taxon>Eukaryota</taxon>
        <taxon>Fungi</taxon>
        <taxon>Dikarya</taxon>
        <taxon>Basidiomycota</taxon>
        <taxon>Agaricomycotina</taxon>
        <taxon>Agaricomycetes</taxon>
        <taxon>Cantharellales</taxon>
        <taxon>Tulasnellaceae</taxon>
        <taxon>Tulasnella</taxon>
    </lineage>
</organism>
<protein>
    <recommendedName>
        <fullName evidence="3">F-box domain-containing protein</fullName>
    </recommendedName>
</protein>
<name>A0A0C3QEV9_9AGAM</name>
<dbReference type="AlphaFoldDB" id="A0A0C3QEV9"/>
<reference evidence="2" key="2">
    <citation type="submission" date="2015-01" db="EMBL/GenBank/DDBJ databases">
        <title>Evolutionary Origins and Diversification of the Mycorrhizal Mutualists.</title>
        <authorList>
            <consortium name="DOE Joint Genome Institute"/>
            <consortium name="Mycorrhizal Genomics Consortium"/>
            <person name="Kohler A."/>
            <person name="Kuo A."/>
            <person name="Nagy L.G."/>
            <person name="Floudas D."/>
            <person name="Copeland A."/>
            <person name="Barry K.W."/>
            <person name="Cichocki N."/>
            <person name="Veneault-Fourrey C."/>
            <person name="LaButti K."/>
            <person name="Lindquist E.A."/>
            <person name="Lipzen A."/>
            <person name="Lundell T."/>
            <person name="Morin E."/>
            <person name="Murat C."/>
            <person name="Riley R."/>
            <person name="Ohm R."/>
            <person name="Sun H."/>
            <person name="Tunlid A."/>
            <person name="Henrissat B."/>
            <person name="Grigoriev I.V."/>
            <person name="Hibbett D.S."/>
            <person name="Martin F."/>
        </authorList>
    </citation>
    <scope>NUCLEOTIDE SEQUENCE [LARGE SCALE GENOMIC DNA]</scope>
    <source>
        <strain evidence="2">MUT 4182</strain>
    </source>
</reference>
<evidence type="ECO:0000313" key="2">
    <source>
        <dbReference type="Proteomes" id="UP000054248"/>
    </source>
</evidence>
<dbReference type="OrthoDB" id="3341212at2759"/>
<dbReference type="EMBL" id="KN823079">
    <property type="protein sequence ID" value="KIO23654.1"/>
    <property type="molecule type" value="Genomic_DNA"/>
</dbReference>
<accession>A0A0C3QEV9</accession>
<sequence length="447" mass="51146">MVCRYWMEVIDSTPELWSMISSRFHPELQARIIQNSRNQLLVVEHDEDVWHPFSGGEEKAAAFESLVEPSASRWQLLEYRWSGYSWSGVCILSLPLHNLKRLKFEGRSWMDQTLTLDAPKLSHVEVHRYFLNWRSLSGLQVLILESTNPTFNELMVILQASPGLWCLSLKRTLLGIGVGGPPDHYTSKICLPQLRTLHIYKALADYISLMLDWIEAPSLETLDITAQYLSYPEHCNRLCEAAGHHIGAFPLPRNQNRARVFIKVRPRRLMFGFKERWIAIWNLYSPQTKLAGIASAIKHLDNRICEEVTILDFSCQDHEEIGEYLRLVHCHFPRIDQIWIVNDKTCEIEVGTVLQVLSSPSQLGLTEAWLLPGLTKLKLNLSRSTDTDLGDRIAELVRRRREAEQTADISKLTITVASGAIDPKMVEILRESVMQFDLIVVGGAHES</sequence>
<proteinExistence type="predicted"/>
<gene>
    <name evidence="1" type="ORF">M407DRAFT_26857</name>
</gene>
<dbReference type="HOGENOM" id="CLU_038859_0_0_1"/>
<reference evidence="1 2" key="1">
    <citation type="submission" date="2014-04" db="EMBL/GenBank/DDBJ databases">
        <authorList>
            <consortium name="DOE Joint Genome Institute"/>
            <person name="Kuo A."/>
            <person name="Girlanda M."/>
            <person name="Perotto S."/>
            <person name="Kohler A."/>
            <person name="Nagy L.G."/>
            <person name="Floudas D."/>
            <person name="Copeland A."/>
            <person name="Barry K.W."/>
            <person name="Cichocki N."/>
            <person name="Veneault-Fourrey C."/>
            <person name="LaButti K."/>
            <person name="Lindquist E.A."/>
            <person name="Lipzen A."/>
            <person name="Lundell T."/>
            <person name="Morin E."/>
            <person name="Murat C."/>
            <person name="Sun H."/>
            <person name="Tunlid A."/>
            <person name="Henrissat B."/>
            <person name="Grigoriev I.V."/>
            <person name="Hibbett D.S."/>
            <person name="Martin F."/>
            <person name="Nordberg H.P."/>
            <person name="Cantor M.N."/>
            <person name="Hua S.X."/>
        </authorList>
    </citation>
    <scope>NUCLEOTIDE SEQUENCE [LARGE SCALE GENOMIC DNA]</scope>
    <source>
        <strain evidence="1 2">MUT 4182</strain>
    </source>
</reference>
<dbReference type="Proteomes" id="UP000054248">
    <property type="component" value="Unassembled WGS sequence"/>
</dbReference>